<dbReference type="InterPro" id="IPR050815">
    <property type="entry name" value="TF_fung"/>
</dbReference>
<feature type="region of interest" description="Disordered" evidence="6">
    <location>
        <begin position="1"/>
        <end position="44"/>
    </location>
</feature>
<dbReference type="InterPro" id="IPR001138">
    <property type="entry name" value="Zn2Cys6_DnaBD"/>
</dbReference>
<dbReference type="GO" id="GO:0008270">
    <property type="term" value="F:zinc ion binding"/>
    <property type="evidence" value="ECO:0007669"/>
    <property type="project" value="InterPro"/>
</dbReference>
<comment type="subcellular location">
    <subcellularLocation>
        <location evidence="1">Nucleus</location>
    </subcellularLocation>
</comment>
<dbReference type="PANTHER" id="PTHR47338">
    <property type="entry name" value="ZN(II)2CYS6 TRANSCRIPTION FACTOR (EUROFUNG)-RELATED"/>
    <property type="match status" value="1"/>
</dbReference>
<evidence type="ECO:0000256" key="4">
    <source>
        <dbReference type="ARBA" id="ARBA00023163"/>
    </source>
</evidence>
<reference evidence="8" key="1">
    <citation type="submission" date="2023-03" db="EMBL/GenBank/DDBJ databases">
        <title>Massive genome expansion in bonnet fungi (Mycena s.s.) driven by repeated elements and novel gene families across ecological guilds.</title>
        <authorList>
            <consortium name="Lawrence Berkeley National Laboratory"/>
            <person name="Harder C.B."/>
            <person name="Miyauchi S."/>
            <person name="Viragh M."/>
            <person name="Kuo A."/>
            <person name="Thoen E."/>
            <person name="Andreopoulos B."/>
            <person name="Lu D."/>
            <person name="Skrede I."/>
            <person name="Drula E."/>
            <person name="Henrissat B."/>
            <person name="Morin E."/>
            <person name="Kohler A."/>
            <person name="Barry K."/>
            <person name="LaButti K."/>
            <person name="Morin E."/>
            <person name="Salamov A."/>
            <person name="Lipzen A."/>
            <person name="Mereny Z."/>
            <person name="Hegedus B."/>
            <person name="Baldrian P."/>
            <person name="Stursova M."/>
            <person name="Weitz H."/>
            <person name="Taylor A."/>
            <person name="Grigoriev I.V."/>
            <person name="Nagy L.G."/>
            <person name="Martin F."/>
            <person name="Kauserud H."/>
        </authorList>
    </citation>
    <scope>NUCLEOTIDE SEQUENCE</scope>
    <source>
        <strain evidence="8">CBHHK002</strain>
    </source>
</reference>
<sequence>MSSSQVIASPSPLPSSSHTHPPQTSYSTGGYQYDPYDNPRTPRRTPMACQFCRGRKLKCDGLKPQCSNCNRRNIPCNYVAV</sequence>
<name>A0AAD7EW10_9AGAR</name>
<dbReference type="EMBL" id="JARIHO010000011">
    <property type="protein sequence ID" value="KAJ7353112.1"/>
    <property type="molecule type" value="Genomic_DNA"/>
</dbReference>
<keyword evidence="4" id="KW-0804">Transcription</keyword>
<dbReference type="Pfam" id="PF00172">
    <property type="entry name" value="Zn_clus"/>
    <property type="match status" value="1"/>
</dbReference>
<dbReference type="GO" id="GO:0000981">
    <property type="term" value="F:DNA-binding transcription factor activity, RNA polymerase II-specific"/>
    <property type="evidence" value="ECO:0007669"/>
    <property type="project" value="InterPro"/>
</dbReference>
<dbReference type="SMART" id="SM00066">
    <property type="entry name" value="GAL4"/>
    <property type="match status" value="1"/>
</dbReference>
<keyword evidence="5" id="KW-0539">Nucleus</keyword>
<keyword evidence="3" id="KW-0805">Transcription regulation</keyword>
<evidence type="ECO:0000256" key="1">
    <source>
        <dbReference type="ARBA" id="ARBA00004123"/>
    </source>
</evidence>
<keyword evidence="9" id="KW-1185">Reference proteome</keyword>
<protein>
    <recommendedName>
        <fullName evidence="7">Zn(2)-C6 fungal-type domain-containing protein</fullName>
    </recommendedName>
</protein>
<dbReference type="PROSITE" id="PS00463">
    <property type="entry name" value="ZN2_CY6_FUNGAL_1"/>
    <property type="match status" value="1"/>
</dbReference>
<evidence type="ECO:0000313" key="8">
    <source>
        <dbReference type="EMBL" id="KAJ7353112.1"/>
    </source>
</evidence>
<dbReference type="Proteomes" id="UP001218218">
    <property type="component" value="Unassembled WGS sequence"/>
</dbReference>
<dbReference type="SUPFAM" id="SSF57701">
    <property type="entry name" value="Zn2/Cys6 DNA-binding domain"/>
    <property type="match status" value="1"/>
</dbReference>
<dbReference type="PROSITE" id="PS50048">
    <property type="entry name" value="ZN2_CY6_FUNGAL_2"/>
    <property type="match status" value="1"/>
</dbReference>
<evidence type="ECO:0000313" key="9">
    <source>
        <dbReference type="Proteomes" id="UP001218218"/>
    </source>
</evidence>
<feature type="domain" description="Zn(2)-C6 fungal-type" evidence="7">
    <location>
        <begin position="48"/>
        <end position="78"/>
    </location>
</feature>
<evidence type="ECO:0000256" key="5">
    <source>
        <dbReference type="ARBA" id="ARBA00023242"/>
    </source>
</evidence>
<evidence type="ECO:0000256" key="2">
    <source>
        <dbReference type="ARBA" id="ARBA00022723"/>
    </source>
</evidence>
<dbReference type="CDD" id="cd00067">
    <property type="entry name" value="GAL4"/>
    <property type="match status" value="1"/>
</dbReference>
<dbReference type="InterPro" id="IPR036864">
    <property type="entry name" value="Zn2-C6_fun-type_DNA-bd_sf"/>
</dbReference>
<gene>
    <name evidence="8" type="ORF">DFH08DRAFT_692808</name>
</gene>
<accession>A0AAD7EW10</accession>
<dbReference type="PANTHER" id="PTHR47338:SF5">
    <property type="entry name" value="ZN(II)2CYS6 TRANSCRIPTION FACTOR (EUROFUNG)"/>
    <property type="match status" value="1"/>
</dbReference>
<organism evidence="8 9">
    <name type="scientific">Mycena albidolilacea</name>
    <dbReference type="NCBI Taxonomy" id="1033008"/>
    <lineage>
        <taxon>Eukaryota</taxon>
        <taxon>Fungi</taxon>
        <taxon>Dikarya</taxon>
        <taxon>Basidiomycota</taxon>
        <taxon>Agaricomycotina</taxon>
        <taxon>Agaricomycetes</taxon>
        <taxon>Agaricomycetidae</taxon>
        <taxon>Agaricales</taxon>
        <taxon>Marasmiineae</taxon>
        <taxon>Mycenaceae</taxon>
        <taxon>Mycena</taxon>
    </lineage>
</organism>
<dbReference type="AlphaFoldDB" id="A0AAD7EW10"/>
<dbReference type="GO" id="GO:0005634">
    <property type="term" value="C:nucleus"/>
    <property type="evidence" value="ECO:0007669"/>
    <property type="project" value="UniProtKB-SubCell"/>
</dbReference>
<evidence type="ECO:0000256" key="6">
    <source>
        <dbReference type="SAM" id="MobiDB-lite"/>
    </source>
</evidence>
<evidence type="ECO:0000259" key="7">
    <source>
        <dbReference type="PROSITE" id="PS50048"/>
    </source>
</evidence>
<keyword evidence="2" id="KW-0479">Metal-binding</keyword>
<evidence type="ECO:0000256" key="3">
    <source>
        <dbReference type="ARBA" id="ARBA00023015"/>
    </source>
</evidence>
<dbReference type="Gene3D" id="4.10.240.10">
    <property type="entry name" value="Zn(2)-C6 fungal-type DNA-binding domain"/>
    <property type="match status" value="1"/>
</dbReference>
<proteinExistence type="predicted"/>
<comment type="caution">
    <text evidence="8">The sequence shown here is derived from an EMBL/GenBank/DDBJ whole genome shotgun (WGS) entry which is preliminary data.</text>
</comment>
<feature type="compositionally biased region" description="Low complexity" evidence="6">
    <location>
        <begin position="14"/>
        <end position="28"/>
    </location>
</feature>